<feature type="domain" description="Methyltransferase type 11" evidence="1">
    <location>
        <begin position="109"/>
        <end position="202"/>
    </location>
</feature>
<evidence type="ECO:0000259" key="1">
    <source>
        <dbReference type="Pfam" id="PF08241"/>
    </source>
</evidence>
<protein>
    <submittedName>
        <fullName evidence="2">Methyltransferase domain protein</fullName>
    </submittedName>
</protein>
<dbReference type="EMBL" id="DS990392">
    <property type="protein sequence ID" value="EFR46555.1"/>
    <property type="molecule type" value="Genomic_DNA"/>
</dbReference>
<name>A0ABN0BAK4_9HELI</name>
<dbReference type="SUPFAM" id="SSF53335">
    <property type="entry name" value="S-adenosyl-L-methionine-dependent methyltransferases"/>
    <property type="match status" value="1"/>
</dbReference>
<proteinExistence type="predicted"/>
<dbReference type="InterPro" id="IPR013216">
    <property type="entry name" value="Methyltransf_11"/>
</dbReference>
<reference evidence="3" key="1">
    <citation type="journal article" date="2014" name="Genome Announc.">
        <title>Draft genome sequences of six enterohepatic helicobacter species isolated from humans and one from rhesus macaques.</title>
        <authorList>
            <person name="Shen Z."/>
            <person name="Sheh A."/>
            <person name="Young S.K."/>
            <person name="Abouelliel A."/>
            <person name="Ward D.V."/>
            <person name="Earl A.M."/>
            <person name="Fox J.G."/>
        </authorList>
    </citation>
    <scope>NUCLEOTIDE SEQUENCE [LARGE SCALE GENOMIC DNA]</scope>
    <source>
        <strain evidence="3">CCUG 18818</strain>
    </source>
</reference>
<dbReference type="Proteomes" id="UP000005755">
    <property type="component" value="Unassembled WGS sequence"/>
</dbReference>
<gene>
    <name evidence="2" type="ORF">HCCG_01102</name>
</gene>
<accession>A0ABN0BAK4</accession>
<dbReference type="GO" id="GO:0032259">
    <property type="term" value="P:methylation"/>
    <property type="evidence" value="ECO:0007669"/>
    <property type="project" value="UniProtKB-KW"/>
</dbReference>
<evidence type="ECO:0000313" key="2">
    <source>
        <dbReference type="EMBL" id="EFR46555.1"/>
    </source>
</evidence>
<dbReference type="CDD" id="cd02440">
    <property type="entry name" value="AdoMet_MTases"/>
    <property type="match status" value="1"/>
</dbReference>
<dbReference type="Pfam" id="PF08241">
    <property type="entry name" value="Methyltransf_11"/>
    <property type="match status" value="1"/>
</dbReference>
<dbReference type="GO" id="GO:0008168">
    <property type="term" value="F:methyltransferase activity"/>
    <property type="evidence" value="ECO:0007669"/>
    <property type="project" value="UniProtKB-KW"/>
</dbReference>
<dbReference type="Gene3D" id="3.40.50.150">
    <property type="entry name" value="Vaccinia Virus protein VP39"/>
    <property type="match status" value="1"/>
</dbReference>
<keyword evidence="2" id="KW-0489">Methyltransferase</keyword>
<dbReference type="PANTHER" id="PTHR43861:SF1">
    <property type="entry name" value="TRANS-ACONITATE 2-METHYLTRANSFERASE"/>
    <property type="match status" value="1"/>
</dbReference>
<dbReference type="InterPro" id="IPR029063">
    <property type="entry name" value="SAM-dependent_MTases_sf"/>
</dbReference>
<keyword evidence="2" id="KW-0808">Transferase</keyword>
<sequence>MPSTLCAGGGGDNSLNSHLSSSDSEVSLGNFKGCEDSCARSYLSGSEQAQEANSLKSAKETTQSLDSKSAYNEKYAKGYGVRYPEGHIIRFYERILKYELGLTSGKVFDFGCGNGTHAEYFQSKGFRVYGVDIIKEAITQAQGIMGQRAKLIEPNQSVANLFDTQFDLVFANQSLYYLDNANLRRQVDELYSMTRKGGICFFTMMGRKNGYTKHITKEFDNGLSEVTLSGRLNERTYIRFVNDESELKNIFTPFKSLYIGEYLINLYEPPTYEGNSHHYMFIGKKE</sequence>
<evidence type="ECO:0000313" key="3">
    <source>
        <dbReference type="Proteomes" id="UP000005755"/>
    </source>
</evidence>
<dbReference type="PANTHER" id="PTHR43861">
    <property type="entry name" value="TRANS-ACONITATE 2-METHYLTRANSFERASE-RELATED"/>
    <property type="match status" value="1"/>
</dbReference>
<organism evidence="2 3">
    <name type="scientific">Helicobacter cinaedi CCUG 18818 = ATCC BAA-847</name>
    <dbReference type="NCBI Taxonomy" id="537971"/>
    <lineage>
        <taxon>Bacteria</taxon>
        <taxon>Pseudomonadati</taxon>
        <taxon>Campylobacterota</taxon>
        <taxon>Epsilonproteobacteria</taxon>
        <taxon>Campylobacterales</taxon>
        <taxon>Helicobacteraceae</taxon>
        <taxon>Helicobacter</taxon>
    </lineage>
</organism>
<keyword evidence="3" id="KW-1185">Reference proteome</keyword>